<accession>A0A5M3M9Y2</accession>
<dbReference type="EMBL" id="JH711588">
    <property type="protein sequence ID" value="EIW75746.1"/>
    <property type="molecule type" value="Genomic_DNA"/>
</dbReference>
<organism evidence="2 3">
    <name type="scientific">Coniophora puteana (strain RWD-64-598)</name>
    <name type="common">Brown rot fungus</name>
    <dbReference type="NCBI Taxonomy" id="741705"/>
    <lineage>
        <taxon>Eukaryota</taxon>
        <taxon>Fungi</taxon>
        <taxon>Dikarya</taxon>
        <taxon>Basidiomycota</taxon>
        <taxon>Agaricomycotina</taxon>
        <taxon>Agaricomycetes</taxon>
        <taxon>Agaricomycetidae</taxon>
        <taxon>Boletales</taxon>
        <taxon>Coniophorineae</taxon>
        <taxon>Coniophoraceae</taxon>
        <taxon>Coniophora</taxon>
    </lineage>
</organism>
<dbReference type="InterPro" id="IPR041539">
    <property type="entry name" value="CxC5"/>
</dbReference>
<feature type="domain" description="CxC5 like cysteine cluster associated with KDZ" evidence="1">
    <location>
        <begin position="111"/>
        <end position="228"/>
    </location>
</feature>
<keyword evidence="3" id="KW-1185">Reference proteome</keyword>
<name>A0A5M3M9Y2_CONPW</name>
<gene>
    <name evidence="2" type="ORF">CONPUDRAFT_169481</name>
</gene>
<evidence type="ECO:0000313" key="3">
    <source>
        <dbReference type="Proteomes" id="UP000053558"/>
    </source>
</evidence>
<evidence type="ECO:0000259" key="1">
    <source>
        <dbReference type="Pfam" id="PF18718"/>
    </source>
</evidence>
<protein>
    <recommendedName>
        <fullName evidence="1">CxC5 like cysteine cluster associated with KDZ domain-containing protein</fullName>
    </recommendedName>
</protein>
<reference evidence="3" key="1">
    <citation type="journal article" date="2012" name="Science">
        <title>The Paleozoic origin of enzymatic lignin decomposition reconstructed from 31 fungal genomes.</title>
        <authorList>
            <person name="Floudas D."/>
            <person name="Binder M."/>
            <person name="Riley R."/>
            <person name="Barry K."/>
            <person name="Blanchette R.A."/>
            <person name="Henrissat B."/>
            <person name="Martinez A.T."/>
            <person name="Otillar R."/>
            <person name="Spatafora J.W."/>
            <person name="Yadav J.S."/>
            <person name="Aerts A."/>
            <person name="Benoit I."/>
            <person name="Boyd A."/>
            <person name="Carlson A."/>
            <person name="Copeland A."/>
            <person name="Coutinho P.M."/>
            <person name="de Vries R.P."/>
            <person name="Ferreira P."/>
            <person name="Findley K."/>
            <person name="Foster B."/>
            <person name="Gaskell J."/>
            <person name="Glotzer D."/>
            <person name="Gorecki P."/>
            <person name="Heitman J."/>
            <person name="Hesse C."/>
            <person name="Hori C."/>
            <person name="Igarashi K."/>
            <person name="Jurgens J.A."/>
            <person name="Kallen N."/>
            <person name="Kersten P."/>
            <person name="Kohler A."/>
            <person name="Kuees U."/>
            <person name="Kumar T.K.A."/>
            <person name="Kuo A."/>
            <person name="LaButti K."/>
            <person name="Larrondo L.F."/>
            <person name="Lindquist E."/>
            <person name="Ling A."/>
            <person name="Lombard V."/>
            <person name="Lucas S."/>
            <person name="Lundell T."/>
            <person name="Martin R."/>
            <person name="McLaughlin D.J."/>
            <person name="Morgenstern I."/>
            <person name="Morin E."/>
            <person name="Murat C."/>
            <person name="Nagy L.G."/>
            <person name="Nolan M."/>
            <person name="Ohm R.A."/>
            <person name="Patyshakuliyeva A."/>
            <person name="Rokas A."/>
            <person name="Ruiz-Duenas F.J."/>
            <person name="Sabat G."/>
            <person name="Salamov A."/>
            <person name="Samejima M."/>
            <person name="Schmutz J."/>
            <person name="Slot J.C."/>
            <person name="St John F."/>
            <person name="Stenlid J."/>
            <person name="Sun H."/>
            <person name="Sun S."/>
            <person name="Syed K."/>
            <person name="Tsang A."/>
            <person name="Wiebenga A."/>
            <person name="Young D."/>
            <person name="Pisabarro A."/>
            <person name="Eastwood D.C."/>
            <person name="Martin F."/>
            <person name="Cullen D."/>
            <person name="Grigoriev I.V."/>
            <person name="Hibbett D.S."/>
        </authorList>
    </citation>
    <scope>NUCLEOTIDE SEQUENCE [LARGE SCALE GENOMIC DNA]</scope>
    <source>
        <strain evidence="3">RWD-64-598 SS2</strain>
    </source>
</reference>
<dbReference type="Proteomes" id="UP000053558">
    <property type="component" value="Unassembled WGS sequence"/>
</dbReference>
<proteinExistence type="predicted"/>
<dbReference type="Pfam" id="PF18718">
    <property type="entry name" value="CxC5"/>
    <property type="match status" value="1"/>
</dbReference>
<evidence type="ECO:0000313" key="2">
    <source>
        <dbReference type="EMBL" id="EIW75746.1"/>
    </source>
</evidence>
<sequence>MSSLTLGDVADLSKRFPELGAVDPLSFMKNCRDLRDKGIIPASGHDDTSAPLRLLPRLAAVLSRVNKVDAHHIDTLWDALRDEIWRMPTQRQSHRRTVAMFETTGWEKGITYISHYPPSWLCTNPECDYELELRDHTASYSVTFTIDDGVQYSKVVNLTCPRCRCNYRRNFYADDRSKARTYYKGVPDYIQVGENHYVEKRLAEIWTNDMLVSQTSATNLADLYHETYAVKRDEMENDASKFSIPFRTMLTADDVWNAILVLALLRDRRPHNRPLAVAHAGEGWPDFADALRERNERFQLFGQPELRHCCTGCMCCHDGYNNEGQHIRWKTQVALTECAQGVGKVMTMRPCGIVLGCSTLIPGADDATNAIMHVKNVSSLFGALKPEFWMYTGHEQARSLTEGDEWWDSVDICCPNGCMSNTFCELRTDDGKDRFETRGTGMKVTQWLDGYREIMDGMSAARCNFFLDEMVRLRNANMLLSLRETQCYPSYSPLGDKSSVRVVTEGELIIPPSGFSG</sequence>
<dbReference type="GeneID" id="19206238"/>
<comment type="caution">
    <text evidence="2">The sequence shown here is derived from an EMBL/GenBank/DDBJ whole genome shotgun (WGS) entry which is preliminary data.</text>
</comment>
<dbReference type="AlphaFoldDB" id="A0A5M3M9Y2"/>
<dbReference type="OrthoDB" id="2618502at2759"/>
<dbReference type="KEGG" id="cput:CONPUDRAFT_169481"/>
<dbReference type="RefSeq" id="XP_007774422.1">
    <property type="nucleotide sequence ID" value="XM_007776232.1"/>
</dbReference>